<proteinExistence type="predicted"/>
<name>A0ABS2MV10_9BACI</name>
<dbReference type="InterPro" id="IPR025622">
    <property type="entry name" value="YqzE"/>
</dbReference>
<comment type="caution">
    <text evidence="2">The sequence shown here is derived from an EMBL/GenBank/DDBJ whole genome shotgun (WGS) entry which is preliminary data.</text>
</comment>
<sequence length="51" mass="6152">MTQEIVKYMNMPQEEKKKRKENRSNNKTDNISGRWFGLLPFALKLLIQKKK</sequence>
<dbReference type="EMBL" id="JAFBDR010000001">
    <property type="protein sequence ID" value="MBM7569682.1"/>
    <property type="molecule type" value="Genomic_DNA"/>
</dbReference>
<evidence type="ECO:0000313" key="2">
    <source>
        <dbReference type="EMBL" id="MBM7569682.1"/>
    </source>
</evidence>
<accession>A0ABS2MV10</accession>
<keyword evidence="3" id="KW-1185">Reference proteome</keyword>
<evidence type="ECO:0000313" key="3">
    <source>
        <dbReference type="Proteomes" id="UP001296943"/>
    </source>
</evidence>
<feature type="region of interest" description="Disordered" evidence="1">
    <location>
        <begin position="1"/>
        <end position="30"/>
    </location>
</feature>
<evidence type="ECO:0008006" key="4">
    <source>
        <dbReference type="Google" id="ProtNLM"/>
    </source>
</evidence>
<protein>
    <recommendedName>
        <fullName evidence="4">YqzE family protein</fullName>
    </recommendedName>
</protein>
<reference evidence="2 3" key="1">
    <citation type="submission" date="2021-01" db="EMBL/GenBank/DDBJ databases">
        <title>Genomic Encyclopedia of Type Strains, Phase IV (KMG-IV): sequencing the most valuable type-strain genomes for metagenomic binning, comparative biology and taxonomic classification.</title>
        <authorList>
            <person name="Goeker M."/>
        </authorList>
    </citation>
    <scope>NUCLEOTIDE SEQUENCE [LARGE SCALE GENOMIC DNA]</scope>
    <source>
        <strain evidence="2 3">DSM 23711</strain>
    </source>
</reference>
<evidence type="ECO:0000256" key="1">
    <source>
        <dbReference type="SAM" id="MobiDB-lite"/>
    </source>
</evidence>
<dbReference type="Proteomes" id="UP001296943">
    <property type="component" value="Unassembled WGS sequence"/>
</dbReference>
<gene>
    <name evidence="2" type="ORF">JOC48_000151</name>
</gene>
<organism evidence="2 3">
    <name type="scientific">Aquibacillus albus</name>
    <dbReference type="NCBI Taxonomy" id="1168171"/>
    <lineage>
        <taxon>Bacteria</taxon>
        <taxon>Bacillati</taxon>
        <taxon>Bacillota</taxon>
        <taxon>Bacilli</taxon>
        <taxon>Bacillales</taxon>
        <taxon>Bacillaceae</taxon>
        <taxon>Aquibacillus</taxon>
    </lineage>
</organism>
<dbReference type="Pfam" id="PF14038">
    <property type="entry name" value="YqzE"/>
    <property type="match status" value="1"/>
</dbReference>